<reference evidence="10" key="1">
    <citation type="submission" date="2021-04" db="EMBL/GenBank/DDBJ databases">
        <authorList>
            <consortium name="Wellcome Sanger Institute Data Sharing"/>
        </authorList>
    </citation>
    <scope>NUCLEOTIDE SEQUENCE [LARGE SCALE GENOMIC DNA]</scope>
</reference>
<dbReference type="GO" id="GO:0005102">
    <property type="term" value="F:signaling receptor binding"/>
    <property type="evidence" value="ECO:0007669"/>
    <property type="project" value="TreeGrafter"/>
</dbReference>
<feature type="chain" id="PRO_5025523187" description="Ig-like domain-containing protein" evidence="8">
    <location>
        <begin position="23"/>
        <end position="460"/>
    </location>
</feature>
<keyword evidence="11" id="KW-1185">Reference proteome</keyword>
<dbReference type="InterPro" id="IPR013106">
    <property type="entry name" value="Ig_V-set"/>
</dbReference>
<keyword evidence="2 7" id="KW-0812">Transmembrane</keyword>
<dbReference type="GeneTree" id="ENSGT00940000159804"/>
<feature type="signal peptide" evidence="8">
    <location>
        <begin position="1"/>
        <end position="22"/>
    </location>
</feature>
<comment type="subcellular location">
    <subcellularLocation>
        <location evidence="1">Membrane</location>
        <topology evidence="1">Single-pass membrane protein</topology>
    </subcellularLocation>
</comment>
<feature type="compositionally biased region" description="Basic and acidic residues" evidence="6">
    <location>
        <begin position="388"/>
        <end position="400"/>
    </location>
</feature>
<feature type="domain" description="Ig-like" evidence="9">
    <location>
        <begin position="9"/>
        <end position="116"/>
    </location>
</feature>
<evidence type="ECO:0000256" key="3">
    <source>
        <dbReference type="ARBA" id="ARBA00022989"/>
    </source>
</evidence>
<dbReference type="InParanoid" id="A0A671U8B1"/>
<dbReference type="Pfam" id="PF08205">
    <property type="entry name" value="C2-set_2"/>
    <property type="match status" value="1"/>
</dbReference>
<dbReference type="PANTHER" id="PTHR47118">
    <property type="entry name" value="CYTOTOXIC AND REGULATORY T-CELL MOLECULE"/>
    <property type="match status" value="1"/>
</dbReference>
<keyword evidence="5" id="KW-1015">Disulfide bond</keyword>
<dbReference type="InterPro" id="IPR013162">
    <property type="entry name" value="CD80_C2-set"/>
</dbReference>
<protein>
    <recommendedName>
        <fullName evidence="9">Ig-like domain-containing protein</fullName>
    </recommendedName>
</protein>
<keyword evidence="8" id="KW-0732">Signal</keyword>
<dbReference type="Proteomes" id="UP000472265">
    <property type="component" value="Chromosome 13"/>
</dbReference>
<dbReference type="GO" id="GO:0002860">
    <property type="term" value="P:positive regulation of natural killer cell mediated cytotoxicity directed against tumor cell target"/>
    <property type="evidence" value="ECO:0007669"/>
    <property type="project" value="TreeGrafter"/>
</dbReference>
<name>A0A671U8B1_SPAAU</name>
<evidence type="ECO:0000256" key="4">
    <source>
        <dbReference type="ARBA" id="ARBA00023136"/>
    </source>
</evidence>
<dbReference type="Pfam" id="PF07686">
    <property type="entry name" value="V-set"/>
    <property type="match status" value="1"/>
</dbReference>
<dbReference type="SMR" id="A0A671U8B1"/>
<dbReference type="Gene3D" id="2.60.40.10">
    <property type="entry name" value="Immunoglobulins"/>
    <property type="match status" value="2"/>
</dbReference>
<proteinExistence type="predicted"/>
<dbReference type="InterPro" id="IPR036179">
    <property type="entry name" value="Ig-like_dom_sf"/>
</dbReference>
<evidence type="ECO:0000313" key="11">
    <source>
        <dbReference type="Proteomes" id="UP000472265"/>
    </source>
</evidence>
<dbReference type="SUPFAM" id="SSF48726">
    <property type="entry name" value="Immunoglobulin"/>
    <property type="match status" value="1"/>
</dbReference>
<evidence type="ECO:0000259" key="9">
    <source>
        <dbReference type="PROSITE" id="PS50835"/>
    </source>
</evidence>
<evidence type="ECO:0000313" key="10">
    <source>
        <dbReference type="Ensembl" id="ENSSAUP00010010566.1"/>
    </source>
</evidence>
<keyword evidence="4 7" id="KW-0472">Membrane</keyword>
<gene>
    <name evidence="10" type="primary">crtam</name>
</gene>
<dbReference type="InterPro" id="IPR013783">
    <property type="entry name" value="Ig-like_fold"/>
</dbReference>
<accession>A0A671U8B1</accession>
<evidence type="ECO:0000256" key="6">
    <source>
        <dbReference type="SAM" id="MobiDB-lite"/>
    </source>
</evidence>
<organism evidence="10 11">
    <name type="scientific">Sparus aurata</name>
    <name type="common">Gilthead sea bream</name>
    <dbReference type="NCBI Taxonomy" id="8175"/>
    <lineage>
        <taxon>Eukaryota</taxon>
        <taxon>Metazoa</taxon>
        <taxon>Chordata</taxon>
        <taxon>Craniata</taxon>
        <taxon>Vertebrata</taxon>
        <taxon>Euteleostomi</taxon>
        <taxon>Actinopterygii</taxon>
        <taxon>Neopterygii</taxon>
        <taxon>Teleostei</taxon>
        <taxon>Neoteleostei</taxon>
        <taxon>Acanthomorphata</taxon>
        <taxon>Eupercaria</taxon>
        <taxon>Spariformes</taxon>
        <taxon>Sparidae</taxon>
        <taxon>Sparus</taxon>
    </lineage>
</organism>
<dbReference type="GO" id="GO:0002355">
    <property type="term" value="P:detection of tumor cell"/>
    <property type="evidence" value="ECO:0007669"/>
    <property type="project" value="TreeGrafter"/>
</dbReference>
<dbReference type="RefSeq" id="XP_030294707.1">
    <property type="nucleotide sequence ID" value="XM_030438847.1"/>
</dbReference>
<dbReference type="AlphaFoldDB" id="A0A671U8B1"/>
<feature type="region of interest" description="Disordered" evidence="6">
    <location>
        <begin position="439"/>
        <end position="460"/>
    </location>
</feature>
<dbReference type="GO" id="GO:0008037">
    <property type="term" value="P:cell recognition"/>
    <property type="evidence" value="ECO:0007669"/>
    <property type="project" value="TreeGrafter"/>
</dbReference>
<evidence type="ECO:0000256" key="1">
    <source>
        <dbReference type="ARBA" id="ARBA00004167"/>
    </source>
</evidence>
<dbReference type="CTD" id="56253"/>
<feature type="transmembrane region" description="Helical" evidence="7">
    <location>
        <begin position="346"/>
        <end position="367"/>
    </location>
</feature>
<dbReference type="InterPro" id="IPR003599">
    <property type="entry name" value="Ig_sub"/>
</dbReference>
<dbReference type="Ensembl" id="ENSSAUT00010011212.1">
    <property type="protein sequence ID" value="ENSSAUP00010010566.1"/>
    <property type="gene ID" value="ENSSAUG00010005105.1"/>
</dbReference>
<keyword evidence="3 7" id="KW-1133">Transmembrane helix</keyword>
<dbReference type="PROSITE" id="PS50835">
    <property type="entry name" value="IG_LIKE"/>
    <property type="match status" value="1"/>
</dbReference>
<reference evidence="10" key="2">
    <citation type="submission" date="2025-08" db="UniProtKB">
        <authorList>
            <consortium name="Ensembl"/>
        </authorList>
    </citation>
    <scope>IDENTIFICATION</scope>
</reference>
<dbReference type="GO" id="GO:0005886">
    <property type="term" value="C:plasma membrane"/>
    <property type="evidence" value="ECO:0007669"/>
    <property type="project" value="TreeGrafter"/>
</dbReference>
<reference evidence="10" key="3">
    <citation type="submission" date="2025-09" db="UniProtKB">
        <authorList>
            <consortium name="Ensembl"/>
        </authorList>
    </citation>
    <scope>IDENTIFICATION</scope>
</reference>
<evidence type="ECO:0000256" key="7">
    <source>
        <dbReference type="SAM" id="Phobius"/>
    </source>
</evidence>
<feature type="region of interest" description="Disordered" evidence="6">
    <location>
        <begin position="261"/>
        <end position="290"/>
    </location>
</feature>
<dbReference type="OMA" id="GVYKCFY"/>
<feature type="region of interest" description="Disordered" evidence="6">
    <location>
        <begin position="378"/>
        <end position="406"/>
    </location>
</feature>
<feature type="compositionally biased region" description="Basic and acidic residues" evidence="6">
    <location>
        <begin position="440"/>
        <end position="460"/>
    </location>
</feature>
<dbReference type="InterPro" id="IPR053096">
    <property type="entry name" value="CRTAM"/>
</dbReference>
<evidence type="ECO:0000256" key="8">
    <source>
        <dbReference type="SAM" id="SignalP"/>
    </source>
</evidence>
<feature type="compositionally biased region" description="Low complexity" evidence="6">
    <location>
        <begin position="219"/>
        <end position="233"/>
    </location>
</feature>
<dbReference type="InterPro" id="IPR007110">
    <property type="entry name" value="Ig-like_dom"/>
</dbReference>
<dbReference type="GeneID" id="115594642"/>
<evidence type="ECO:0000256" key="5">
    <source>
        <dbReference type="ARBA" id="ARBA00023157"/>
    </source>
</evidence>
<dbReference type="SMART" id="SM00409">
    <property type="entry name" value="IG"/>
    <property type="match status" value="1"/>
</dbReference>
<sequence length="460" mass="51358">MTEMEQKLPLYIFMMIIQVSLAVWQHVTVTKGQTVDLSCPIINAHQSVEWKNPEGYIMFFKHNQAEVSKGVKDQRYTIKDLSESEFIVSISDVTFKDGGNYTCSHYDTHITEKTVQLTVLGNPIMTKAKRGGRFDMKCIAKGNHFPPQIFWKLDHGPEILANSQVLRESEIYVSKAMLSVQSVENRITVECLVRHPALHSQPLIDFVKIGKNSIKASQTTTTRLTTAQPQRPTEGGKTTTSWLDGRTTVYLTTRDVTGFPSESSKELSTVPSSQLFSSNKPRTLTTPTGLSVNHVTSTGSLLSTSGWTSVSETTEVITSYNHTEGNTTGSFNGSKMQTRTKGNSPLLVLLVTCLIFGLLVVVIFFAMKLRRAHITWKRENDDSDPSEESSKSKSSQEEKNSQGQRRRGLFNTAFTQYIVEEPPVMTSVINTTVMPATEAVNKEQTERHTSAKCDIKETEL</sequence>
<feature type="region of interest" description="Disordered" evidence="6">
    <location>
        <begin position="219"/>
        <end position="241"/>
    </location>
</feature>
<evidence type="ECO:0000256" key="2">
    <source>
        <dbReference type="ARBA" id="ARBA00022692"/>
    </source>
</evidence>
<dbReference type="PANTHER" id="PTHR47118:SF1">
    <property type="entry name" value="CYTOTOXIC AND REGULATORY T-CELL MOLECULE"/>
    <property type="match status" value="1"/>
</dbReference>